<dbReference type="OrthoDB" id="7065223at2"/>
<dbReference type="InterPro" id="IPR035889">
    <property type="entry name" value="Light-harvesting_complex"/>
</dbReference>
<evidence type="ECO:0000256" key="9">
    <source>
        <dbReference type="ARBA" id="ARBA00022956"/>
    </source>
</evidence>
<evidence type="ECO:0000256" key="3">
    <source>
        <dbReference type="ARBA" id="ARBA00022475"/>
    </source>
</evidence>
<dbReference type="GO" id="GO:0046872">
    <property type="term" value="F:metal ion binding"/>
    <property type="evidence" value="ECO:0007669"/>
    <property type="project" value="UniProtKB-KW"/>
</dbReference>
<dbReference type="Gene3D" id="4.10.220.20">
    <property type="entry name" value="Light-harvesting complex"/>
    <property type="match status" value="1"/>
</dbReference>
<keyword evidence="8" id="KW-0460">Magnesium</keyword>
<name>A9DA09_HOEPD</name>
<dbReference type="EMBL" id="ABIA03000002">
    <property type="protein sequence ID" value="EDQ32656.1"/>
    <property type="molecule type" value="Genomic_DNA"/>
</dbReference>
<evidence type="ECO:0000256" key="5">
    <source>
        <dbReference type="ARBA" id="ARBA00022549"/>
    </source>
</evidence>
<dbReference type="GO" id="GO:0042314">
    <property type="term" value="F:bacteriochlorophyll binding"/>
    <property type="evidence" value="ECO:0007669"/>
    <property type="project" value="UniProtKB-KW"/>
</dbReference>
<dbReference type="PRINTS" id="PR00673">
    <property type="entry name" value="LIGHTHARVSTA"/>
</dbReference>
<dbReference type="SUPFAM" id="SSF56918">
    <property type="entry name" value="Light-harvesting complex subunits"/>
    <property type="match status" value="1"/>
</dbReference>
<dbReference type="GO" id="GO:0019684">
    <property type="term" value="P:photosynthesis, light reaction"/>
    <property type="evidence" value="ECO:0007669"/>
    <property type="project" value="InterPro"/>
</dbReference>
<dbReference type="eggNOG" id="ENOG503358U">
    <property type="taxonomic scope" value="Bacteria"/>
</dbReference>
<evidence type="ECO:0000256" key="10">
    <source>
        <dbReference type="ARBA" id="ARBA00022989"/>
    </source>
</evidence>
<evidence type="ECO:0000256" key="12">
    <source>
        <dbReference type="ARBA" id="ARBA00023136"/>
    </source>
</evidence>
<comment type="subcellular location">
    <subcellularLocation>
        <location evidence="2">Cell inner membrane</location>
        <topology evidence="2">Single-pass type II membrane protein</topology>
    </subcellularLocation>
</comment>
<proteinExistence type="predicted"/>
<evidence type="ECO:0000256" key="4">
    <source>
        <dbReference type="ARBA" id="ARBA00022494"/>
    </source>
</evidence>
<dbReference type="Pfam" id="PF00556">
    <property type="entry name" value="LHC"/>
    <property type="match status" value="1"/>
</dbReference>
<keyword evidence="16" id="KW-1185">Reference proteome</keyword>
<evidence type="ECO:0000313" key="16">
    <source>
        <dbReference type="Proteomes" id="UP000004291"/>
    </source>
</evidence>
<keyword evidence="7" id="KW-0479">Metal-binding</keyword>
<evidence type="ECO:0000256" key="11">
    <source>
        <dbReference type="ARBA" id="ARBA00022991"/>
    </source>
</evidence>
<comment type="caution">
    <text evidence="15">The sequence shown here is derived from an EMBL/GenBank/DDBJ whole genome shotgun (WGS) entry which is preliminary data.</text>
</comment>
<dbReference type="HOGENOM" id="CLU_167602_0_0_5"/>
<keyword evidence="11" id="KW-0157">Chromophore</keyword>
<evidence type="ECO:0000256" key="1">
    <source>
        <dbReference type="ARBA" id="ARBA00002455"/>
    </source>
</evidence>
<keyword evidence="10" id="KW-1133">Transmembrane helix</keyword>
<dbReference type="GO" id="GO:0030077">
    <property type="term" value="C:plasma membrane light-harvesting complex"/>
    <property type="evidence" value="ECO:0007669"/>
    <property type="project" value="InterPro"/>
</dbReference>
<dbReference type="GO" id="GO:0005886">
    <property type="term" value="C:plasma membrane"/>
    <property type="evidence" value="ECO:0007669"/>
    <property type="project" value="UniProtKB-SubCell"/>
</dbReference>
<sequence length="113" mass="11751">MNNAKMWLVVKPTVGVPLFLTAVAVGSFAVHVSVLRNTTWLPQFLSGGAAMEQASIHTPGIVPAGGNATVVFDGVQQVGTGQQGVVVLPDGRTARVVFDEPQIVDGTKTALLK</sequence>
<evidence type="ECO:0000256" key="6">
    <source>
        <dbReference type="ARBA" id="ARBA00022692"/>
    </source>
</evidence>
<dbReference type="InterPro" id="IPR018332">
    <property type="entry name" value="Antenna_alpha"/>
</dbReference>
<reference evidence="15 16" key="2">
    <citation type="submission" date="2012-06" db="EMBL/GenBank/DDBJ databases">
        <authorList>
            <person name="Fiebig A."/>
        </authorList>
    </citation>
    <scope>NUCLEOTIDE SEQUENCE [LARGE SCALE GENOMIC DNA]</scope>
    <source>
        <strain evidence="15 16">DFL-43</strain>
    </source>
</reference>
<keyword evidence="4" id="KW-0148">Chlorophyll</keyword>
<comment type="function">
    <text evidence="1">Antenna complexes are light-harvesting systems, which transfer the excitation energy to the reaction centers.</text>
</comment>
<accession>A9DA09</accession>
<evidence type="ECO:0000313" key="15">
    <source>
        <dbReference type="EMBL" id="EDQ32656.1"/>
    </source>
</evidence>
<protein>
    <submittedName>
        <fullName evidence="15">Antenna complex alpha/beta subunit</fullName>
    </submittedName>
</protein>
<dbReference type="InterPro" id="IPR000066">
    <property type="entry name" value="Antenna_a/b"/>
</dbReference>
<evidence type="ECO:0000256" key="8">
    <source>
        <dbReference type="ARBA" id="ARBA00022842"/>
    </source>
</evidence>
<evidence type="ECO:0000256" key="7">
    <source>
        <dbReference type="ARBA" id="ARBA00022723"/>
    </source>
</evidence>
<evidence type="ECO:0000259" key="14">
    <source>
        <dbReference type="Pfam" id="PF00556"/>
    </source>
</evidence>
<dbReference type="STRING" id="411684.HPDFL43_03896"/>
<keyword evidence="5" id="KW-0042">Antenna complex</keyword>
<keyword evidence="13" id="KW-0437">Light-harvesting polypeptide</keyword>
<organism evidence="15 16">
    <name type="scientific">Hoeflea phototrophica (strain DSM 17068 / NCIMB 14078 / DFL-43)</name>
    <dbReference type="NCBI Taxonomy" id="411684"/>
    <lineage>
        <taxon>Bacteria</taxon>
        <taxon>Pseudomonadati</taxon>
        <taxon>Pseudomonadota</taxon>
        <taxon>Alphaproteobacteria</taxon>
        <taxon>Hyphomicrobiales</taxon>
        <taxon>Rhizobiaceae</taxon>
        <taxon>Hoeflea</taxon>
    </lineage>
</organism>
<keyword evidence="9" id="KW-0076">Bacteriochlorophyll</keyword>
<reference evidence="15 16" key="1">
    <citation type="submission" date="2007-10" db="EMBL/GenBank/DDBJ databases">
        <authorList>
            <person name="Wagner-Dobler I."/>
            <person name="Ferriera S."/>
            <person name="Johnson J."/>
            <person name="Kravitz S."/>
            <person name="Beeson K."/>
            <person name="Sutton G."/>
            <person name="Rogers Y.-H."/>
            <person name="Friedman R."/>
            <person name="Frazier M."/>
            <person name="Venter J.C."/>
        </authorList>
    </citation>
    <scope>NUCLEOTIDE SEQUENCE [LARGE SCALE GENOMIC DNA]</scope>
    <source>
        <strain evidence="15 16">DFL-43</strain>
    </source>
</reference>
<gene>
    <name evidence="15" type="ORF">HPDFL43_03896</name>
</gene>
<dbReference type="AlphaFoldDB" id="A9DA09"/>
<evidence type="ECO:0000256" key="13">
    <source>
        <dbReference type="ARBA" id="ARBA00023243"/>
    </source>
</evidence>
<keyword evidence="12" id="KW-0472">Membrane</keyword>
<feature type="domain" description="Antenna complex alpha/beta subunit" evidence="14">
    <location>
        <begin position="3"/>
        <end position="41"/>
    </location>
</feature>
<evidence type="ECO:0000256" key="2">
    <source>
        <dbReference type="ARBA" id="ARBA00004249"/>
    </source>
</evidence>
<keyword evidence="3" id="KW-1003">Cell membrane</keyword>
<dbReference type="Proteomes" id="UP000004291">
    <property type="component" value="Chromosome"/>
</dbReference>
<dbReference type="RefSeq" id="WP_007196570.1">
    <property type="nucleotide sequence ID" value="NZ_CM002917.1"/>
</dbReference>
<keyword evidence="6" id="KW-0812">Transmembrane</keyword>